<dbReference type="PANTHER" id="PTHR35008:SF4">
    <property type="entry name" value="BLL4482 PROTEIN"/>
    <property type="match status" value="1"/>
</dbReference>
<evidence type="ECO:0000313" key="8">
    <source>
        <dbReference type="Proteomes" id="UP001597476"/>
    </source>
</evidence>
<dbReference type="InterPro" id="IPR051459">
    <property type="entry name" value="Cytochrome_c-type_DH"/>
</dbReference>
<dbReference type="InterPro" id="IPR009056">
    <property type="entry name" value="Cyt_c-like_dom"/>
</dbReference>
<evidence type="ECO:0000256" key="5">
    <source>
        <dbReference type="SAM" id="MobiDB-lite"/>
    </source>
</evidence>
<dbReference type="Proteomes" id="UP001597476">
    <property type="component" value="Unassembled WGS sequence"/>
</dbReference>
<keyword evidence="8" id="KW-1185">Reference proteome</keyword>
<organism evidence="7 8">
    <name type="scientific">Hyunsoonleella rubra</name>
    <dbReference type="NCBI Taxonomy" id="1737062"/>
    <lineage>
        <taxon>Bacteria</taxon>
        <taxon>Pseudomonadati</taxon>
        <taxon>Bacteroidota</taxon>
        <taxon>Flavobacteriia</taxon>
        <taxon>Flavobacteriales</taxon>
        <taxon>Flavobacteriaceae</taxon>
    </lineage>
</organism>
<feature type="region of interest" description="Disordered" evidence="5">
    <location>
        <begin position="61"/>
        <end position="88"/>
    </location>
</feature>
<dbReference type="PANTHER" id="PTHR35008">
    <property type="entry name" value="BLL4482 PROTEIN-RELATED"/>
    <property type="match status" value="1"/>
</dbReference>
<accession>A0ABW5T8G7</accession>
<evidence type="ECO:0000256" key="1">
    <source>
        <dbReference type="ARBA" id="ARBA00022617"/>
    </source>
</evidence>
<dbReference type="PROSITE" id="PS51257">
    <property type="entry name" value="PROKAR_LIPOPROTEIN"/>
    <property type="match status" value="1"/>
</dbReference>
<evidence type="ECO:0000256" key="2">
    <source>
        <dbReference type="ARBA" id="ARBA00022723"/>
    </source>
</evidence>
<evidence type="ECO:0000256" key="4">
    <source>
        <dbReference type="PROSITE-ProRule" id="PRU00433"/>
    </source>
</evidence>
<feature type="compositionally biased region" description="Basic and acidic residues" evidence="5">
    <location>
        <begin position="61"/>
        <end position="73"/>
    </location>
</feature>
<keyword evidence="3 4" id="KW-0408">Iron</keyword>
<dbReference type="PROSITE" id="PS51007">
    <property type="entry name" value="CYTC"/>
    <property type="match status" value="1"/>
</dbReference>
<feature type="domain" description="Cytochrome c" evidence="6">
    <location>
        <begin position="41"/>
        <end position="180"/>
    </location>
</feature>
<evidence type="ECO:0000256" key="3">
    <source>
        <dbReference type="ARBA" id="ARBA00023004"/>
    </source>
</evidence>
<reference evidence="8" key="1">
    <citation type="journal article" date="2019" name="Int. J. Syst. Evol. Microbiol.">
        <title>The Global Catalogue of Microorganisms (GCM) 10K type strain sequencing project: providing services to taxonomists for standard genome sequencing and annotation.</title>
        <authorList>
            <consortium name="The Broad Institute Genomics Platform"/>
            <consortium name="The Broad Institute Genome Sequencing Center for Infectious Disease"/>
            <person name="Wu L."/>
            <person name="Ma J."/>
        </authorList>
    </citation>
    <scope>NUCLEOTIDE SEQUENCE [LARGE SCALE GENOMIC DNA]</scope>
    <source>
        <strain evidence="8">KCTC 42398</strain>
    </source>
</reference>
<proteinExistence type="predicted"/>
<evidence type="ECO:0000259" key="6">
    <source>
        <dbReference type="PROSITE" id="PS51007"/>
    </source>
</evidence>
<dbReference type="SUPFAM" id="SSF46626">
    <property type="entry name" value="Cytochrome c"/>
    <property type="match status" value="1"/>
</dbReference>
<protein>
    <submittedName>
        <fullName evidence="7">C-type cytochrome</fullName>
    </submittedName>
</protein>
<evidence type="ECO:0000313" key="7">
    <source>
        <dbReference type="EMBL" id="MFD2725447.1"/>
    </source>
</evidence>
<dbReference type="EMBL" id="JBHULY010000006">
    <property type="protein sequence ID" value="MFD2725447.1"/>
    <property type="molecule type" value="Genomic_DNA"/>
</dbReference>
<name>A0ABW5T8G7_9FLAO</name>
<gene>
    <name evidence="7" type="ORF">ACFSR8_04415</name>
</gene>
<dbReference type="Gene3D" id="1.10.760.10">
    <property type="entry name" value="Cytochrome c-like domain"/>
    <property type="match status" value="1"/>
</dbReference>
<keyword evidence="2 4" id="KW-0479">Metal-binding</keyword>
<dbReference type="InterPro" id="IPR036909">
    <property type="entry name" value="Cyt_c-like_dom_sf"/>
</dbReference>
<comment type="caution">
    <text evidence="7">The sequence shown here is derived from an EMBL/GenBank/DDBJ whole genome shotgun (WGS) entry which is preliminary data.</text>
</comment>
<dbReference type="RefSeq" id="WP_380289450.1">
    <property type="nucleotide sequence ID" value="NZ_JBHULY010000006.1"/>
</dbReference>
<sequence length="194" mass="21257">MKTNTLLLGLGFCILLSCNSGKKEEESVKAYEPAEETPKVDPVKRGEQLVNAVGCHDCHTPKKFGEKGPELDTSRLLSGHPSDEGLPPYDSNTAKSYILFNMGLTAATGPWGTSFSANLTPDDTGIGNWSEEQFLRSIKKGLYKGMEGSRPVMPPMPWQSYSNLPDDDLKAIFTYLKTIPAVENVVPAYMPPKM</sequence>
<dbReference type="Pfam" id="PF00034">
    <property type="entry name" value="Cytochrom_C"/>
    <property type="match status" value="1"/>
</dbReference>
<keyword evidence="1 4" id="KW-0349">Heme</keyword>